<dbReference type="PANTHER" id="PTHR33639">
    <property type="entry name" value="THIOL-DISULFIDE OXIDOREDUCTASE DCC"/>
    <property type="match status" value="1"/>
</dbReference>
<dbReference type="PANTHER" id="PTHR33639:SF2">
    <property type="entry name" value="DUF393 DOMAIN-CONTAINING PROTEIN"/>
    <property type="match status" value="1"/>
</dbReference>
<dbReference type="Pfam" id="PF04134">
    <property type="entry name" value="DCC1-like"/>
    <property type="match status" value="1"/>
</dbReference>
<name>A0A2W1JQ25_9CYAN</name>
<dbReference type="InterPro" id="IPR052927">
    <property type="entry name" value="DCC_oxidoreductase"/>
</dbReference>
<accession>A0A2W1JQ25</accession>
<evidence type="ECO:0008006" key="3">
    <source>
        <dbReference type="Google" id="ProtNLM"/>
    </source>
</evidence>
<keyword evidence="2" id="KW-1185">Reference proteome</keyword>
<dbReference type="EMBL" id="PQWO01000001">
    <property type="protein sequence ID" value="PZD75448.1"/>
    <property type="molecule type" value="Genomic_DNA"/>
</dbReference>
<organism evidence="1 2">
    <name type="scientific">Acaryochloris thomasi RCC1774</name>
    <dbReference type="NCBI Taxonomy" id="1764569"/>
    <lineage>
        <taxon>Bacteria</taxon>
        <taxon>Bacillati</taxon>
        <taxon>Cyanobacteriota</taxon>
        <taxon>Cyanophyceae</taxon>
        <taxon>Acaryochloridales</taxon>
        <taxon>Acaryochloridaceae</taxon>
        <taxon>Acaryochloris</taxon>
        <taxon>Acaryochloris thomasi</taxon>
    </lineage>
</organism>
<evidence type="ECO:0000313" key="1">
    <source>
        <dbReference type="EMBL" id="PZD75448.1"/>
    </source>
</evidence>
<dbReference type="AlphaFoldDB" id="A0A2W1JQ25"/>
<dbReference type="GO" id="GO:0015035">
    <property type="term" value="F:protein-disulfide reductase activity"/>
    <property type="evidence" value="ECO:0007669"/>
    <property type="project" value="InterPro"/>
</dbReference>
<reference evidence="1 2" key="1">
    <citation type="journal article" date="2018" name="Sci. Rep.">
        <title>A novel species of the marine cyanobacterium Acaryochloris with a unique pigment content and lifestyle.</title>
        <authorList>
            <person name="Partensky F."/>
            <person name="Six C."/>
            <person name="Ratin M."/>
            <person name="Garczarek L."/>
            <person name="Vaulot D."/>
            <person name="Probert I."/>
            <person name="Calteau A."/>
            <person name="Gourvil P."/>
            <person name="Marie D."/>
            <person name="Grebert T."/>
            <person name="Bouchier C."/>
            <person name="Le Panse S."/>
            <person name="Gachenot M."/>
            <person name="Rodriguez F."/>
            <person name="Garrido J.L."/>
        </authorList>
    </citation>
    <scope>NUCLEOTIDE SEQUENCE [LARGE SCALE GENOMIC DNA]</scope>
    <source>
        <strain evidence="1 2">RCC1774</strain>
    </source>
</reference>
<comment type="caution">
    <text evidence="1">The sequence shown here is derived from an EMBL/GenBank/DDBJ whole genome shotgun (WGS) entry which is preliminary data.</text>
</comment>
<sequence>MCNAFVNQLLQIDTTGKVLIAALQGETAQRYLPPLPENREEWSFFYLDQAGFSDQSDAFVRLCDRIGGVWAILSAIRIIPAPIRNTVYRFIARNRYRWFGQRSTCRIPTQEEQQRFLP</sequence>
<evidence type="ECO:0000313" key="2">
    <source>
        <dbReference type="Proteomes" id="UP000248857"/>
    </source>
</evidence>
<gene>
    <name evidence="1" type="ORF">C1752_00403</name>
</gene>
<dbReference type="InterPro" id="IPR007263">
    <property type="entry name" value="DCC1-like"/>
</dbReference>
<dbReference type="Proteomes" id="UP000248857">
    <property type="component" value="Unassembled WGS sequence"/>
</dbReference>
<proteinExistence type="predicted"/>
<protein>
    <recommendedName>
        <fullName evidence="3">Thiol-disulfide oxidoreductase DCC</fullName>
    </recommendedName>
</protein>